<organism evidence="7 8">
    <name type="scientific">Candidatus Enterocloster faecavium</name>
    <dbReference type="NCBI Taxonomy" id="2838560"/>
    <lineage>
        <taxon>Bacteria</taxon>
        <taxon>Bacillati</taxon>
        <taxon>Bacillota</taxon>
        <taxon>Clostridia</taxon>
        <taxon>Lachnospirales</taxon>
        <taxon>Lachnospiraceae</taxon>
        <taxon>Enterocloster</taxon>
    </lineage>
</organism>
<dbReference type="GO" id="GO:0005886">
    <property type="term" value="C:plasma membrane"/>
    <property type="evidence" value="ECO:0007669"/>
    <property type="project" value="UniProtKB-SubCell"/>
</dbReference>
<protein>
    <submittedName>
        <fullName evidence="7">Sugar ABC transporter permease</fullName>
    </submittedName>
</protein>
<comment type="similarity">
    <text evidence="5">Belongs to the binding-protein-dependent transport system permease family.</text>
</comment>
<evidence type="ECO:0000256" key="1">
    <source>
        <dbReference type="ARBA" id="ARBA00004141"/>
    </source>
</evidence>
<evidence type="ECO:0000259" key="6">
    <source>
        <dbReference type="PROSITE" id="PS50928"/>
    </source>
</evidence>
<feature type="transmembrane region" description="Helical" evidence="5">
    <location>
        <begin position="256"/>
        <end position="276"/>
    </location>
</feature>
<dbReference type="GO" id="GO:0055085">
    <property type="term" value="P:transmembrane transport"/>
    <property type="evidence" value="ECO:0007669"/>
    <property type="project" value="InterPro"/>
</dbReference>
<feature type="transmembrane region" description="Helical" evidence="5">
    <location>
        <begin position="67"/>
        <end position="92"/>
    </location>
</feature>
<evidence type="ECO:0000256" key="2">
    <source>
        <dbReference type="ARBA" id="ARBA00022692"/>
    </source>
</evidence>
<proteinExistence type="inferred from homology"/>
<evidence type="ECO:0000256" key="3">
    <source>
        <dbReference type="ARBA" id="ARBA00022989"/>
    </source>
</evidence>
<feature type="transmembrane region" description="Helical" evidence="5">
    <location>
        <begin position="12"/>
        <end position="34"/>
    </location>
</feature>
<dbReference type="Pfam" id="PF00528">
    <property type="entry name" value="BPD_transp_1"/>
    <property type="match status" value="1"/>
</dbReference>
<evidence type="ECO:0000256" key="5">
    <source>
        <dbReference type="RuleBase" id="RU363032"/>
    </source>
</evidence>
<evidence type="ECO:0000313" key="7">
    <source>
        <dbReference type="EMBL" id="HJB08362.1"/>
    </source>
</evidence>
<dbReference type="EMBL" id="DWYS01000131">
    <property type="protein sequence ID" value="HJB08362.1"/>
    <property type="molecule type" value="Genomic_DNA"/>
</dbReference>
<dbReference type="PANTHER" id="PTHR43759:SF1">
    <property type="entry name" value="GLUCOSE IMPORT SYSTEM PERMEASE PROTEIN GLCT"/>
    <property type="match status" value="1"/>
</dbReference>
<keyword evidence="4 5" id="KW-0472">Membrane</keyword>
<gene>
    <name evidence="7" type="ORF">H9716_10960</name>
</gene>
<dbReference type="PROSITE" id="PS50928">
    <property type="entry name" value="ABC_TM1"/>
    <property type="match status" value="1"/>
</dbReference>
<dbReference type="Gene3D" id="1.10.3720.10">
    <property type="entry name" value="MetI-like"/>
    <property type="match status" value="1"/>
</dbReference>
<keyword evidence="5" id="KW-0813">Transport</keyword>
<reference evidence="7" key="1">
    <citation type="journal article" date="2021" name="PeerJ">
        <title>Extensive microbial diversity within the chicken gut microbiome revealed by metagenomics and culture.</title>
        <authorList>
            <person name="Gilroy R."/>
            <person name="Ravi A."/>
            <person name="Getino M."/>
            <person name="Pursley I."/>
            <person name="Horton D.L."/>
            <person name="Alikhan N.F."/>
            <person name="Baker D."/>
            <person name="Gharbi K."/>
            <person name="Hall N."/>
            <person name="Watson M."/>
            <person name="Adriaenssens E.M."/>
            <person name="Foster-Nyarko E."/>
            <person name="Jarju S."/>
            <person name="Secka A."/>
            <person name="Antonio M."/>
            <person name="Oren A."/>
            <person name="Chaudhuri R.R."/>
            <person name="La Ragione R."/>
            <person name="Hildebrand F."/>
            <person name="Pallen M.J."/>
        </authorList>
    </citation>
    <scope>NUCLEOTIDE SEQUENCE</scope>
    <source>
        <strain evidence="7">CHK188-4685</strain>
    </source>
</reference>
<name>A0A9D2RMY9_9FIRM</name>
<dbReference type="PANTHER" id="PTHR43759">
    <property type="entry name" value="TREHALOSE TRANSPORT SYSTEM PERMEASE PROTEIN SUGA"/>
    <property type="match status" value="1"/>
</dbReference>
<evidence type="ECO:0000256" key="4">
    <source>
        <dbReference type="ARBA" id="ARBA00023136"/>
    </source>
</evidence>
<comment type="subcellular location">
    <subcellularLocation>
        <location evidence="5">Cell membrane</location>
        <topology evidence="5">Multi-pass membrane protein</topology>
    </subcellularLocation>
    <subcellularLocation>
        <location evidence="1">Membrane</location>
        <topology evidence="1">Multi-pass membrane protein</topology>
    </subcellularLocation>
</comment>
<dbReference type="SUPFAM" id="SSF161098">
    <property type="entry name" value="MetI-like"/>
    <property type="match status" value="1"/>
</dbReference>
<feature type="domain" description="ABC transmembrane type-1" evidence="6">
    <location>
        <begin position="67"/>
        <end position="275"/>
    </location>
</feature>
<dbReference type="InterPro" id="IPR052730">
    <property type="entry name" value="Sugar_ABC_transporter"/>
</dbReference>
<evidence type="ECO:0000313" key="8">
    <source>
        <dbReference type="Proteomes" id="UP000886804"/>
    </source>
</evidence>
<dbReference type="CDD" id="cd06261">
    <property type="entry name" value="TM_PBP2"/>
    <property type="match status" value="1"/>
</dbReference>
<dbReference type="InterPro" id="IPR035906">
    <property type="entry name" value="MetI-like_sf"/>
</dbReference>
<dbReference type="AlphaFoldDB" id="A0A9D2RMY9"/>
<comment type="caution">
    <text evidence="7">The sequence shown here is derived from an EMBL/GenBank/DDBJ whole genome shotgun (WGS) entry which is preliminary data.</text>
</comment>
<dbReference type="Proteomes" id="UP000886804">
    <property type="component" value="Unassembled WGS sequence"/>
</dbReference>
<feature type="transmembrane region" description="Helical" evidence="5">
    <location>
        <begin position="104"/>
        <end position="131"/>
    </location>
</feature>
<keyword evidence="2 5" id="KW-0812">Transmembrane</keyword>
<reference evidence="7" key="2">
    <citation type="submission" date="2021-04" db="EMBL/GenBank/DDBJ databases">
        <authorList>
            <person name="Gilroy R."/>
        </authorList>
    </citation>
    <scope>NUCLEOTIDE SEQUENCE</scope>
    <source>
        <strain evidence="7">CHK188-4685</strain>
    </source>
</reference>
<dbReference type="InterPro" id="IPR000515">
    <property type="entry name" value="MetI-like"/>
</dbReference>
<keyword evidence="3 5" id="KW-1133">Transmembrane helix</keyword>
<sequence length="289" mass="32120">MERVKYFFKKYYFEILLVLPMSLYILGFTITPIFQSIFMGFTDEYTGSLSLSNYVYLFGRPNFVTSIFNTIVTALLSLILQLVLGLGIAMVLKKQFKGKGIIRSLVLMPMGIPTLVSGIIAIYIFSTSGYLNEVLFRLGLIDVPVQWTRGGVLGLFVVIIADTWKVLPTMVLLLLAGLESIPQDLYDASGIDGASKWQTFVNVTLPLLKPSITMSVLFRAVDAFRIFELPQVLVGQRIPYLATYAYEEYSNGNVNASGAASTMLLVIILVFALVYLKTFDKGEGFGVED</sequence>
<feature type="transmembrane region" description="Helical" evidence="5">
    <location>
        <begin position="151"/>
        <end position="178"/>
    </location>
</feature>
<accession>A0A9D2RMY9</accession>